<comment type="caution">
    <text evidence="1">The sequence shown here is derived from an EMBL/GenBank/DDBJ whole genome shotgun (WGS) entry which is preliminary data.</text>
</comment>
<dbReference type="OrthoDB" id="8195099at2759"/>
<keyword evidence="1" id="KW-0808">Transferase</keyword>
<dbReference type="PANTHER" id="PTHR47326:SF1">
    <property type="entry name" value="HTH PSQ-TYPE DOMAIN-CONTAINING PROTEIN"/>
    <property type="match status" value="1"/>
</dbReference>
<dbReference type="EMBL" id="SNRW01000499">
    <property type="protein sequence ID" value="KAA6400793.1"/>
    <property type="molecule type" value="Genomic_DNA"/>
</dbReference>
<dbReference type="Proteomes" id="UP000324800">
    <property type="component" value="Unassembled WGS sequence"/>
</dbReference>
<reference evidence="1 2" key="1">
    <citation type="submission" date="2019-03" db="EMBL/GenBank/DDBJ databases">
        <title>Single cell metagenomics reveals metabolic interactions within the superorganism composed of flagellate Streblomastix strix and complex community of Bacteroidetes bacteria on its surface.</title>
        <authorList>
            <person name="Treitli S.C."/>
            <person name="Kolisko M."/>
            <person name="Husnik F."/>
            <person name="Keeling P."/>
            <person name="Hampl V."/>
        </authorList>
    </citation>
    <scope>NUCLEOTIDE SEQUENCE [LARGE SCALE GENOMIC DNA]</scope>
    <source>
        <strain evidence="1">ST1C</strain>
    </source>
</reference>
<dbReference type="PANTHER" id="PTHR47326">
    <property type="entry name" value="TRANSPOSABLE ELEMENT TC3 TRANSPOSASE-LIKE PROTEIN"/>
    <property type="match status" value="1"/>
</dbReference>
<protein>
    <submittedName>
        <fullName evidence="1">Putative Histone-lysine N-methyltransferase SETMAR</fullName>
    </submittedName>
</protein>
<gene>
    <name evidence="1" type="ORF">EZS28_003682</name>
</gene>
<evidence type="ECO:0000313" key="2">
    <source>
        <dbReference type="Proteomes" id="UP000324800"/>
    </source>
</evidence>
<accession>A0A5J4X154</accession>
<name>A0A5J4X154_9EUKA</name>
<dbReference type="Gene3D" id="3.30.420.10">
    <property type="entry name" value="Ribonuclease H-like superfamily/Ribonuclease H"/>
    <property type="match status" value="1"/>
</dbReference>
<dbReference type="InterPro" id="IPR036397">
    <property type="entry name" value="RNaseH_sf"/>
</dbReference>
<evidence type="ECO:0000313" key="1">
    <source>
        <dbReference type="EMBL" id="KAA6400793.1"/>
    </source>
</evidence>
<organism evidence="1 2">
    <name type="scientific">Streblomastix strix</name>
    <dbReference type="NCBI Taxonomy" id="222440"/>
    <lineage>
        <taxon>Eukaryota</taxon>
        <taxon>Metamonada</taxon>
        <taxon>Preaxostyla</taxon>
        <taxon>Oxymonadida</taxon>
        <taxon>Streblomastigidae</taxon>
        <taxon>Streblomastix</taxon>
    </lineage>
</organism>
<dbReference type="GO" id="GO:0032259">
    <property type="term" value="P:methylation"/>
    <property type="evidence" value="ECO:0007669"/>
    <property type="project" value="UniProtKB-KW"/>
</dbReference>
<dbReference type="GO" id="GO:0003676">
    <property type="term" value="F:nucleic acid binding"/>
    <property type="evidence" value="ECO:0007669"/>
    <property type="project" value="InterPro"/>
</dbReference>
<sequence length="498" mass="57509">MVKRAMQTGHTTKERIKAVKLFYKYGSAKKVLENWKRSKKPDRRFNTYTVKKFERTGSVLDKKGTGRKKSATKQENVQRVENIFDEKSTSPVRDVAREAGLSLTSAERIKLSLHMHSYRLQRRQELQPVDFTTRKAACQALIDKAIEIKDFSNKIYWSEECFFELSGHVNTFNCYYHSQCNPHYTIDIPHSAGSLIVWCSLSSKGLIGPFFIMNTIDQWEYQSILGDIFQVELNIKAKSTKTFLEEMFGNSLIGKGLNLEWPPRSPDLTPLDFFLWEYLRDQVYEPRPPTLLDLKFAIIREAEQMTTQIIMKHLANNLIDARGQLKDVNRMKHVVSSFAFDFERMLENLKKIKVSLKELFRLLAETQEALRPMFDRIEILFSLNDYNVGLVFNFDEKSLRLSQTLSTYLFTVGEHIAPSLVAPPRHKNATLNNLWKWVDDKRNSQQTGDASMDKASLEMIKDTDIDLSTIVPHSSGVYQPCDLGQNAQLQIHLDLICG</sequence>
<proteinExistence type="predicted"/>
<dbReference type="GO" id="GO:0008168">
    <property type="term" value="F:methyltransferase activity"/>
    <property type="evidence" value="ECO:0007669"/>
    <property type="project" value="UniProtKB-KW"/>
</dbReference>
<keyword evidence="1" id="KW-0489">Methyltransferase</keyword>
<dbReference type="AlphaFoldDB" id="A0A5J4X154"/>